<feature type="compositionally biased region" description="Basic and acidic residues" evidence="1">
    <location>
        <begin position="17"/>
        <end position="32"/>
    </location>
</feature>
<accession>A0A085NJU2</accession>
<sequence>MKDGIQSLKDLNIEAGNRTERPHQERRQYGRRDACNPATWRLGTEDGLRPGVLDRITSRRPSVRIKSGVNMVTIKELAVTRLGTEDGLRPGVLDRATSRRPSVRIKSGVNMVAVKELAVTRLVKEGRNWPRAETQQAKVPASLQWWDSACELGTEDGLRPGVLDRITSRRPSVRIKSGVNMVTIKELAVTRLVKEGRNWPRAETQQAKVPASLQWWDSACELGTEDGLRPGVLDRITSRRPSVRIKSGVNMVAVKELAVTRLVKEGRNWPRAETQQAKVPASLQWWDSACE</sequence>
<evidence type="ECO:0000313" key="2">
    <source>
        <dbReference type="EMBL" id="KFD69738.1"/>
    </source>
</evidence>
<name>A0A085NJU2_9BILA</name>
<dbReference type="AlphaFoldDB" id="A0A085NJU2"/>
<organism evidence="2">
    <name type="scientific">Trichuris suis</name>
    <name type="common">pig whipworm</name>
    <dbReference type="NCBI Taxonomy" id="68888"/>
    <lineage>
        <taxon>Eukaryota</taxon>
        <taxon>Metazoa</taxon>
        <taxon>Ecdysozoa</taxon>
        <taxon>Nematoda</taxon>
        <taxon>Enoplea</taxon>
        <taxon>Dorylaimia</taxon>
        <taxon>Trichinellida</taxon>
        <taxon>Trichuridae</taxon>
        <taxon>Trichuris</taxon>
    </lineage>
</organism>
<dbReference type="Proteomes" id="UP000030758">
    <property type="component" value="Unassembled WGS sequence"/>
</dbReference>
<protein>
    <submittedName>
        <fullName evidence="2">Uncharacterized protein</fullName>
    </submittedName>
</protein>
<proteinExistence type="predicted"/>
<dbReference type="EMBL" id="KL367493">
    <property type="protein sequence ID" value="KFD69738.1"/>
    <property type="molecule type" value="Genomic_DNA"/>
</dbReference>
<feature type="region of interest" description="Disordered" evidence="1">
    <location>
        <begin position="1"/>
        <end position="32"/>
    </location>
</feature>
<gene>
    <name evidence="2" type="ORF">M514_18123</name>
</gene>
<reference evidence="2" key="1">
    <citation type="journal article" date="2014" name="Nat. Genet.">
        <title>Genome and transcriptome of the porcine whipworm Trichuris suis.</title>
        <authorList>
            <person name="Jex A.R."/>
            <person name="Nejsum P."/>
            <person name="Schwarz E.M."/>
            <person name="Hu L."/>
            <person name="Young N.D."/>
            <person name="Hall R.S."/>
            <person name="Korhonen P.K."/>
            <person name="Liao S."/>
            <person name="Thamsborg S."/>
            <person name="Xia J."/>
            <person name="Xu P."/>
            <person name="Wang S."/>
            <person name="Scheerlinck J.P."/>
            <person name="Hofmann A."/>
            <person name="Sternberg P.W."/>
            <person name="Wang J."/>
            <person name="Gasser R.B."/>
        </authorList>
    </citation>
    <scope>NUCLEOTIDE SEQUENCE [LARGE SCALE GENOMIC DNA]</scope>
    <source>
        <strain evidence="2">DCEP-RM93F</strain>
    </source>
</reference>
<evidence type="ECO:0000256" key="1">
    <source>
        <dbReference type="SAM" id="MobiDB-lite"/>
    </source>
</evidence>